<dbReference type="Pfam" id="PF24054">
    <property type="entry name" value="DUF7357"/>
    <property type="match status" value="1"/>
</dbReference>
<feature type="compositionally biased region" description="Low complexity" evidence="1">
    <location>
        <begin position="322"/>
        <end position="334"/>
    </location>
</feature>
<feature type="compositionally biased region" description="Acidic residues" evidence="1">
    <location>
        <begin position="387"/>
        <end position="398"/>
    </location>
</feature>
<feature type="domain" description="Coilin tudor" evidence="2">
    <location>
        <begin position="763"/>
        <end position="861"/>
    </location>
</feature>
<gene>
    <name evidence="4" type="ORF">N7458_000240</name>
</gene>
<dbReference type="InterPro" id="IPR056398">
    <property type="entry name" value="Tudor_Coilin"/>
</dbReference>
<feature type="compositionally biased region" description="Basic and acidic residues" evidence="1">
    <location>
        <begin position="559"/>
        <end position="574"/>
    </location>
</feature>
<feature type="compositionally biased region" description="Acidic residues" evidence="1">
    <location>
        <begin position="244"/>
        <end position="271"/>
    </location>
</feature>
<feature type="region of interest" description="Disordered" evidence="1">
    <location>
        <begin position="1034"/>
        <end position="1283"/>
    </location>
</feature>
<evidence type="ECO:0000259" key="2">
    <source>
        <dbReference type="Pfam" id="PF23086"/>
    </source>
</evidence>
<feature type="compositionally biased region" description="Acidic residues" evidence="1">
    <location>
        <begin position="1116"/>
        <end position="1134"/>
    </location>
</feature>
<accession>A0AAD6CFJ1</accession>
<feature type="compositionally biased region" description="Low complexity" evidence="1">
    <location>
        <begin position="372"/>
        <end position="384"/>
    </location>
</feature>
<dbReference type="InterPro" id="IPR055781">
    <property type="entry name" value="DUF7357"/>
</dbReference>
<feature type="region of interest" description="Disordered" evidence="1">
    <location>
        <begin position="859"/>
        <end position="1001"/>
    </location>
</feature>
<evidence type="ECO:0000313" key="5">
    <source>
        <dbReference type="Proteomes" id="UP001213681"/>
    </source>
</evidence>
<dbReference type="Pfam" id="PF23086">
    <property type="entry name" value="Tudor_Coilin"/>
    <property type="match status" value="1"/>
</dbReference>
<feature type="region of interest" description="Disordered" evidence="1">
    <location>
        <begin position="488"/>
        <end position="513"/>
    </location>
</feature>
<feature type="compositionally biased region" description="Basic and acidic residues" evidence="1">
    <location>
        <begin position="874"/>
        <end position="886"/>
    </location>
</feature>
<comment type="caution">
    <text evidence="4">The sequence shown here is derived from an EMBL/GenBank/DDBJ whole genome shotgun (WGS) entry which is preliminary data.</text>
</comment>
<feature type="domain" description="DUF7357" evidence="3">
    <location>
        <begin position="1"/>
        <end position="171"/>
    </location>
</feature>
<reference evidence="4" key="2">
    <citation type="journal article" date="2023" name="IMA Fungus">
        <title>Comparative genomic study of the Penicillium genus elucidates a diverse pangenome and 15 lateral gene transfer events.</title>
        <authorList>
            <person name="Petersen C."/>
            <person name="Sorensen T."/>
            <person name="Nielsen M.R."/>
            <person name="Sondergaard T.E."/>
            <person name="Sorensen J.L."/>
            <person name="Fitzpatrick D.A."/>
            <person name="Frisvad J.C."/>
            <person name="Nielsen K.L."/>
        </authorList>
    </citation>
    <scope>NUCLEOTIDE SEQUENCE</scope>
    <source>
        <strain evidence="4">IBT 16125</strain>
    </source>
</reference>
<dbReference type="EMBL" id="JAPVEA010000001">
    <property type="protein sequence ID" value="KAJ5464554.1"/>
    <property type="molecule type" value="Genomic_DNA"/>
</dbReference>
<feature type="region of interest" description="Disordered" evidence="1">
    <location>
        <begin position="815"/>
        <end position="844"/>
    </location>
</feature>
<feature type="compositionally biased region" description="Basic and acidic residues" evidence="1">
    <location>
        <begin position="593"/>
        <end position="602"/>
    </location>
</feature>
<feature type="compositionally biased region" description="Polar residues" evidence="1">
    <location>
        <begin position="1034"/>
        <end position="1044"/>
    </location>
</feature>
<evidence type="ECO:0000313" key="4">
    <source>
        <dbReference type="EMBL" id="KAJ5464554.1"/>
    </source>
</evidence>
<feature type="region of interest" description="Disordered" evidence="1">
    <location>
        <begin position="236"/>
        <end position="271"/>
    </location>
</feature>
<feature type="compositionally biased region" description="Polar residues" evidence="1">
    <location>
        <begin position="974"/>
        <end position="984"/>
    </location>
</feature>
<proteinExistence type="predicted"/>
<feature type="region of interest" description="Disordered" evidence="1">
    <location>
        <begin position="305"/>
        <end position="455"/>
    </location>
</feature>
<protein>
    <submittedName>
        <fullName evidence="4">Uncharacterized protein</fullName>
    </submittedName>
</protein>
<dbReference type="Proteomes" id="UP001213681">
    <property type="component" value="Unassembled WGS sequence"/>
</dbReference>
<evidence type="ECO:0000259" key="3">
    <source>
        <dbReference type="Pfam" id="PF24054"/>
    </source>
</evidence>
<feature type="compositionally biased region" description="Polar residues" evidence="1">
    <location>
        <begin position="1139"/>
        <end position="1149"/>
    </location>
</feature>
<dbReference type="RefSeq" id="XP_056771401.1">
    <property type="nucleotide sequence ID" value="XM_056903634.1"/>
</dbReference>
<feature type="compositionally biased region" description="Acidic residues" evidence="1">
    <location>
        <begin position="622"/>
        <end position="634"/>
    </location>
</feature>
<feature type="compositionally biased region" description="Basic residues" evidence="1">
    <location>
        <begin position="1268"/>
        <end position="1277"/>
    </location>
</feature>
<feature type="compositionally biased region" description="Acidic residues" evidence="1">
    <location>
        <begin position="405"/>
        <end position="426"/>
    </location>
</feature>
<sequence length="1283" mass="140061">MRLHLIISRHGLPVTRILWTTTSSSPALGEYGSHGPASASMVASSRTPNIAFANGGFTIAQLLEDVNEVVPLETEPTIFDPEFSGQWGLEDYVVEVGGSECLHFMEVDGLLRDGDEVVIRALQLADLRARRLCGRHQITGDGKHLIDGVPFGMPFYKRTTSNRPAITIPPRKKRRTVFSGWDHGPAFEYEDGNLGANVDEAGDGEWLPPNNAGFGKELSILPADHEVSDMGTVIRHPVNYSGDTENEADGLEEESDESEEDAVDSEAEADELENELKALKEEFEHPVESQFIDIRSQGHVSAGHALRASSVAKRPSSADTQGRSSVVGPSSLSSKRSRGGEDSSPRASKAVRFNKGEGGVPGITDSDFLRGSSASSVTSLSSVSSEDKEDEDSSEDESSTVSSSDSDDSSSSSEEDTSESEDEEVELPPQKIIQPTIVNPPGEGSTRTKKSNQRFKLRRRLSKLKELGVLPEEADFAALRAWEEQNGGWHIPDESSIMSSAATKAQRKEEEQREFQARREKLLQALANGGIDVDETSEKENKPPSQRAVVEQAVSKESVATEKAEPEPSTRRSLDIASSRRLLFGSLGVRTPRTKEDEEATRKKLAAKASTVPSRKAAEPWPAEEMEEESDEDNDWQNRLVIRATECIYDDIELSAPPFPFEQRWDDDADALIRQRKGWGKKRKRKQRIQVYNGDEYGEYEDGNGYDAYEDGLHLNYDNEWPTAEDETTNVEDHQETAQATVDDDLPVMPSDPSSVADLLEIQAKVGAIIAFRQLDMSKATNWQPQLSNYRVAEVHEVLANGNLNVRLAVRDRRPKADDIDPEDDEPREYSGFEMPGMDDDEDDDGYREVAFAELSEPKLLRPAAGVNDDVADENDKKDKDQEKVGEGSIVSVSADSMPNVQPHSPPPPVDMDLDETTFVTLVTAASRPQSPNESPARASGMPFSRTPGAARVLITRSGDADDEHSDTPAVPSPSFSGFHSAWSSPGARLGPRFNESNLEGHTLVGDQSMLAVDHSHQDMSTLSFLSANQSFSDIQQDSTQQDRQVVDDPLVSGGNDSLLSVVHNPTEHVSAKSSPVRSAFSASHDGAREEESAKPTPSQGASILELLQSGWPGAEDTDQDKDEAENDLNEPEDHDSVIHSNQSRHLSPQPSPKPPTSAQQEPLSPNLNADSLFQYDSPAASTRSKRHAPVSASQLSFSQTSEIIDLTQSPLPRSSPERPTSQSDRPGSGSKASGSDEISSGKKPRASLGKIQEMSEVIVSPQPSEKKLKKKKKKRSSGSGIL</sequence>
<reference evidence="4" key="1">
    <citation type="submission" date="2022-12" db="EMBL/GenBank/DDBJ databases">
        <authorList>
            <person name="Petersen C."/>
        </authorList>
    </citation>
    <scope>NUCLEOTIDE SEQUENCE</scope>
    <source>
        <strain evidence="4">IBT 16125</strain>
    </source>
</reference>
<feature type="region of interest" description="Disordered" evidence="1">
    <location>
        <begin position="527"/>
        <end position="634"/>
    </location>
</feature>
<dbReference type="GeneID" id="81593877"/>
<feature type="compositionally biased region" description="Polar residues" evidence="1">
    <location>
        <begin position="1157"/>
        <end position="1172"/>
    </location>
</feature>
<keyword evidence="5" id="KW-1185">Reference proteome</keyword>
<organism evidence="4 5">
    <name type="scientific">Penicillium daleae</name>
    <dbReference type="NCBI Taxonomy" id="63821"/>
    <lineage>
        <taxon>Eukaryota</taxon>
        <taxon>Fungi</taxon>
        <taxon>Dikarya</taxon>
        <taxon>Ascomycota</taxon>
        <taxon>Pezizomycotina</taxon>
        <taxon>Eurotiomycetes</taxon>
        <taxon>Eurotiomycetidae</taxon>
        <taxon>Eurotiales</taxon>
        <taxon>Aspergillaceae</taxon>
        <taxon>Penicillium</taxon>
    </lineage>
</organism>
<name>A0AAD6CFJ1_9EURO</name>
<feature type="compositionally biased region" description="Polar residues" evidence="1">
    <location>
        <begin position="1192"/>
        <end position="1239"/>
    </location>
</feature>
<evidence type="ECO:0000256" key="1">
    <source>
        <dbReference type="SAM" id="MobiDB-lite"/>
    </source>
</evidence>